<dbReference type="InterPro" id="IPR036058">
    <property type="entry name" value="Kazal_dom_sf"/>
</dbReference>
<protein>
    <recommendedName>
        <fullName evidence="2">Kazal-like domain-containing protein</fullName>
    </recommendedName>
</protein>
<dbReference type="EMBL" id="JASMQC010000004">
    <property type="protein sequence ID" value="KAK1946042.1"/>
    <property type="molecule type" value="Genomic_DNA"/>
</dbReference>
<accession>A0AAD9LT06</accession>
<keyword evidence="4" id="KW-1185">Reference proteome</keyword>
<dbReference type="SUPFAM" id="SSF100895">
    <property type="entry name" value="Kazal-type serine protease inhibitors"/>
    <property type="match status" value="1"/>
</dbReference>
<dbReference type="AlphaFoldDB" id="A0AAD9LT06"/>
<feature type="signal peptide" evidence="1">
    <location>
        <begin position="1"/>
        <end position="19"/>
    </location>
</feature>
<name>A0AAD9LT06_9STRA</name>
<feature type="chain" id="PRO_5042154748" description="Kazal-like domain-containing protein" evidence="1">
    <location>
        <begin position="20"/>
        <end position="81"/>
    </location>
</feature>
<evidence type="ECO:0000256" key="1">
    <source>
        <dbReference type="SAM" id="SignalP"/>
    </source>
</evidence>
<feature type="domain" description="Kazal-like" evidence="2">
    <location>
        <begin position="26"/>
        <end position="77"/>
    </location>
</feature>
<gene>
    <name evidence="3" type="ORF">P3T76_003090</name>
</gene>
<evidence type="ECO:0000313" key="3">
    <source>
        <dbReference type="EMBL" id="KAK1946042.1"/>
    </source>
</evidence>
<evidence type="ECO:0000259" key="2">
    <source>
        <dbReference type="PROSITE" id="PS51465"/>
    </source>
</evidence>
<keyword evidence="1" id="KW-0732">Signal</keyword>
<dbReference type="SMART" id="SM00280">
    <property type="entry name" value="KAZAL"/>
    <property type="match status" value="1"/>
</dbReference>
<proteinExistence type="predicted"/>
<dbReference type="Gene3D" id="3.30.60.30">
    <property type="match status" value="1"/>
</dbReference>
<evidence type="ECO:0000313" key="4">
    <source>
        <dbReference type="Proteomes" id="UP001259832"/>
    </source>
</evidence>
<comment type="caution">
    <text evidence="3">The sequence shown here is derived from an EMBL/GenBank/DDBJ whole genome shotgun (WGS) entry which is preliminary data.</text>
</comment>
<dbReference type="InterPro" id="IPR002350">
    <property type="entry name" value="Kazal_dom"/>
</dbReference>
<sequence length="81" mass="8698">MKFAIIPVLASLLIVGTSAQGFSCATAANIRCDDIDGIPDPQVCASNGVTYVNKCYFNLANCDNKGMRVLHNGMCRRDGTR</sequence>
<organism evidence="3 4">
    <name type="scientific">Phytophthora citrophthora</name>
    <dbReference type="NCBI Taxonomy" id="4793"/>
    <lineage>
        <taxon>Eukaryota</taxon>
        <taxon>Sar</taxon>
        <taxon>Stramenopiles</taxon>
        <taxon>Oomycota</taxon>
        <taxon>Peronosporomycetes</taxon>
        <taxon>Peronosporales</taxon>
        <taxon>Peronosporaceae</taxon>
        <taxon>Phytophthora</taxon>
    </lineage>
</organism>
<dbReference type="CDD" id="cd00104">
    <property type="entry name" value="KAZAL_FS"/>
    <property type="match status" value="1"/>
</dbReference>
<dbReference type="Pfam" id="PF07648">
    <property type="entry name" value="Kazal_2"/>
    <property type="match status" value="1"/>
</dbReference>
<reference evidence="3" key="1">
    <citation type="submission" date="2023-08" db="EMBL/GenBank/DDBJ databases">
        <title>Reference Genome Resource for the Citrus Pathogen Phytophthora citrophthora.</title>
        <authorList>
            <person name="Moller H."/>
            <person name="Coetzee B."/>
            <person name="Rose L.J."/>
            <person name="Van Niekerk J.M."/>
        </authorList>
    </citation>
    <scope>NUCLEOTIDE SEQUENCE</scope>
    <source>
        <strain evidence="3">STE-U-9442</strain>
    </source>
</reference>
<dbReference type="PROSITE" id="PS51465">
    <property type="entry name" value="KAZAL_2"/>
    <property type="match status" value="1"/>
</dbReference>
<dbReference type="Proteomes" id="UP001259832">
    <property type="component" value="Unassembled WGS sequence"/>
</dbReference>